<gene>
    <name evidence="2" type="ORF">SORBI_3001G033701</name>
</gene>
<protein>
    <recommendedName>
        <fullName evidence="4">Rx N-terminal domain-containing protein</fullName>
    </recommendedName>
</protein>
<evidence type="ECO:0000256" key="1">
    <source>
        <dbReference type="SAM" id="MobiDB-lite"/>
    </source>
</evidence>
<evidence type="ECO:0008006" key="4">
    <source>
        <dbReference type="Google" id="ProtNLM"/>
    </source>
</evidence>
<feature type="compositionally biased region" description="Low complexity" evidence="1">
    <location>
        <begin position="100"/>
        <end position="116"/>
    </location>
</feature>
<dbReference type="PANTHER" id="PTHR33377">
    <property type="entry name" value="OS10G0134700 PROTEIN-RELATED"/>
    <property type="match status" value="1"/>
</dbReference>
<dbReference type="EMBL" id="CM000760">
    <property type="protein sequence ID" value="OQU90717.1"/>
    <property type="molecule type" value="Genomic_DNA"/>
</dbReference>
<sequence>MAKQAAGAVATAVIAGIADRALTTVIRKLRSGSRPAATDEKLQRLETLVLKLRSVIQVSEKHAIKSSSLLEWRDRLRESAAEAGAVVHDFQRRAREDGGEAAAASTSASASAPGQQQPAGALYFTRSALSGMAQRVRDVTRRLFSTDEDMKKLDGALEKMERLSPDMTQFLLTLQLEVSPKRRRRSAPTRPPRLVMNAAECMQLKVKRKWMEEDQPDGSRKAATSSETETTQLASAAADEAWEDREREARMLAGSLQMTLLATECYIRCMDNRDMGGLEWLAEWASVIREAVERGKAVLQTLRPGSDVIHEAGGGALEEDGELYSFVRAVRWWTQKASSRINLMPSHVAIH</sequence>
<dbReference type="Gramene" id="OQU90717">
    <property type="protein sequence ID" value="OQU90717"/>
    <property type="gene ID" value="SORBI_3001G033701"/>
</dbReference>
<feature type="compositionally biased region" description="Basic and acidic residues" evidence="1">
    <location>
        <begin position="210"/>
        <end position="220"/>
    </location>
</feature>
<name>A0A1Z5S449_SORBI</name>
<dbReference type="FunCoup" id="A0A1Z5S449">
    <property type="interactions" value="372"/>
</dbReference>
<proteinExistence type="predicted"/>
<feature type="compositionally biased region" description="Polar residues" evidence="1">
    <location>
        <begin position="222"/>
        <end position="233"/>
    </location>
</feature>
<dbReference type="Proteomes" id="UP000000768">
    <property type="component" value="Chromosome 1"/>
</dbReference>
<reference evidence="2 3" key="1">
    <citation type="journal article" date="2009" name="Nature">
        <title>The Sorghum bicolor genome and the diversification of grasses.</title>
        <authorList>
            <person name="Paterson A.H."/>
            <person name="Bowers J.E."/>
            <person name="Bruggmann R."/>
            <person name="Dubchak I."/>
            <person name="Grimwood J."/>
            <person name="Gundlach H."/>
            <person name="Haberer G."/>
            <person name="Hellsten U."/>
            <person name="Mitros T."/>
            <person name="Poliakov A."/>
            <person name="Schmutz J."/>
            <person name="Spannagl M."/>
            <person name="Tang H."/>
            <person name="Wang X."/>
            <person name="Wicker T."/>
            <person name="Bharti A.K."/>
            <person name="Chapman J."/>
            <person name="Feltus F.A."/>
            <person name="Gowik U."/>
            <person name="Grigoriev I.V."/>
            <person name="Lyons E."/>
            <person name="Maher C.A."/>
            <person name="Martis M."/>
            <person name="Narechania A."/>
            <person name="Otillar R.P."/>
            <person name="Penning B.W."/>
            <person name="Salamov A.A."/>
            <person name="Wang Y."/>
            <person name="Zhang L."/>
            <person name="Carpita N.C."/>
            <person name="Freeling M."/>
            <person name="Gingle A.R."/>
            <person name="Hash C.T."/>
            <person name="Keller B."/>
            <person name="Klein P."/>
            <person name="Kresovich S."/>
            <person name="McCann M.C."/>
            <person name="Ming R."/>
            <person name="Peterson D.G."/>
            <person name="Mehboob-ur-Rahman"/>
            <person name="Ware D."/>
            <person name="Westhoff P."/>
            <person name="Mayer K.F."/>
            <person name="Messing J."/>
            <person name="Rokhsar D.S."/>
        </authorList>
    </citation>
    <scope>NUCLEOTIDE SEQUENCE [LARGE SCALE GENOMIC DNA]</scope>
    <source>
        <strain evidence="3">cv. BTx623</strain>
    </source>
</reference>
<reference evidence="3" key="2">
    <citation type="journal article" date="2018" name="Plant J.">
        <title>The Sorghum bicolor reference genome: improved assembly, gene annotations, a transcriptome atlas, and signatures of genome organization.</title>
        <authorList>
            <person name="McCormick R.F."/>
            <person name="Truong S.K."/>
            <person name="Sreedasyam A."/>
            <person name="Jenkins J."/>
            <person name="Shu S."/>
            <person name="Sims D."/>
            <person name="Kennedy M."/>
            <person name="Amirebrahimi M."/>
            <person name="Weers B.D."/>
            <person name="McKinley B."/>
            <person name="Mattison A."/>
            <person name="Morishige D.T."/>
            <person name="Grimwood J."/>
            <person name="Schmutz J."/>
            <person name="Mullet J.E."/>
        </authorList>
    </citation>
    <scope>NUCLEOTIDE SEQUENCE [LARGE SCALE GENOMIC DNA]</scope>
    <source>
        <strain evidence="3">cv. BTx623</strain>
    </source>
</reference>
<keyword evidence="3" id="KW-1185">Reference proteome</keyword>
<dbReference type="OMA" id="SANIGEF"/>
<dbReference type="AlphaFoldDB" id="A0A1Z5S449"/>
<evidence type="ECO:0000313" key="2">
    <source>
        <dbReference type="EMBL" id="OQU90717.1"/>
    </source>
</evidence>
<feature type="region of interest" description="Disordered" evidence="1">
    <location>
        <begin position="210"/>
        <end position="240"/>
    </location>
</feature>
<dbReference type="InParanoid" id="A0A1Z5S449"/>
<dbReference type="eggNOG" id="ENOG502R45E">
    <property type="taxonomic scope" value="Eukaryota"/>
</dbReference>
<accession>A0A1Z5S449</accession>
<evidence type="ECO:0000313" key="3">
    <source>
        <dbReference type="Proteomes" id="UP000000768"/>
    </source>
</evidence>
<dbReference type="PANTHER" id="PTHR33377:SF110">
    <property type="entry name" value="RX N-TERMINAL DOMAIN-CONTAINING PROTEIN"/>
    <property type="match status" value="1"/>
</dbReference>
<organism evidence="2 3">
    <name type="scientific">Sorghum bicolor</name>
    <name type="common">Sorghum</name>
    <name type="synonym">Sorghum vulgare</name>
    <dbReference type="NCBI Taxonomy" id="4558"/>
    <lineage>
        <taxon>Eukaryota</taxon>
        <taxon>Viridiplantae</taxon>
        <taxon>Streptophyta</taxon>
        <taxon>Embryophyta</taxon>
        <taxon>Tracheophyta</taxon>
        <taxon>Spermatophyta</taxon>
        <taxon>Magnoliopsida</taxon>
        <taxon>Liliopsida</taxon>
        <taxon>Poales</taxon>
        <taxon>Poaceae</taxon>
        <taxon>PACMAD clade</taxon>
        <taxon>Panicoideae</taxon>
        <taxon>Andropogonodae</taxon>
        <taxon>Andropogoneae</taxon>
        <taxon>Sorghinae</taxon>
        <taxon>Sorghum</taxon>
    </lineage>
</organism>
<feature type="region of interest" description="Disordered" evidence="1">
    <location>
        <begin position="97"/>
        <end position="116"/>
    </location>
</feature>